<dbReference type="PANTHER" id="PTHR10656">
    <property type="entry name" value="CELL FATE DETERMINING PROTEIN MAB21-RELATED"/>
    <property type="match status" value="1"/>
</dbReference>
<dbReference type="Ensembl" id="ENSPMRT00000019398.1">
    <property type="protein sequence ID" value="ENSPMRP00000018237.1"/>
    <property type="gene ID" value="ENSPMRG00000012009.1"/>
</dbReference>
<dbReference type="GO" id="GO:0034097">
    <property type="term" value="P:response to cytokine"/>
    <property type="evidence" value="ECO:0007669"/>
    <property type="project" value="Ensembl"/>
</dbReference>
<dbReference type="Gene3D" id="1.10.1410.40">
    <property type="match status" value="1"/>
</dbReference>
<dbReference type="OrthoDB" id="269173at2759"/>
<feature type="signal peptide" evidence="1">
    <location>
        <begin position="1"/>
        <end position="31"/>
    </location>
</feature>
<dbReference type="AlphaFoldDB" id="A0A670J4L4"/>
<reference evidence="3" key="2">
    <citation type="submission" date="2025-08" db="UniProtKB">
        <authorList>
            <consortium name="Ensembl"/>
        </authorList>
    </citation>
    <scope>IDENTIFICATION</scope>
</reference>
<dbReference type="CTD" id="284114"/>
<dbReference type="RefSeq" id="XP_028559254.1">
    <property type="nucleotide sequence ID" value="XM_028703421.1"/>
</dbReference>
<evidence type="ECO:0000313" key="3">
    <source>
        <dbReference type="Ensembl" id="ENSPMRP00000018237.1"/>
    </source>
</evidence>
<reference evidence="3 4" key="1">
    <citation type="journal article" date="2019" name="Proc. Natl. Acad. Sci. U.S.A.">
        <title>Regulatory changes in pterin and carotenoid genes underlie balanced color polymorphisms in the wall lizard.</title>
        <authorList>
            <person name="Andrade P."/>
            <person name="Pinho C."/>
            <person name="Perez I de Lanuza G."/>
            <person name="Afonso S."/>
            <person name="Brejcha J."/>
            <person name="Rubin C.J."/>
            <person name="Wallerman O."/>
            <person name="Pereira P."/>
            <person name="Sabatino S.J."/>
            <person name="Bellati A."/>
            <person name="Pellitteri-Rosa D."/>
            <person name="Bosakova Z."/>
            <person name="Bunikis I."/>
            <person name="Carretero M.A."/>
            <person name="Feiner N."/>
            <person name="Marsik P."/>
            <person name="Pauperio F."/>
            <person name="Salvi D."/>
            <person name="Soler L."/>
            <person name="While G.M."/>
            <person name="Uller T."/>
            <person name="Font E."/>
            <person name="Andersson L."/>
            <person name="Carneiro M."/>
        </authorList>
    </citation>
    <scope>NUCLEOTIDE SEQUENCE</scope>
</reference>
<dbReference type="PANTHER" id="PTHR10656:SF47">
    <property type="entry name" value="NUCLEOTIDYLTRANSFERASE MB21D2"/>
    <property type="match status" value="1"/>
</dbReference>
<evidence type="ECO:0000256" key="1">
    <source>
        <dbReference type="SAM" id="SignalP"/>
    </source>
</evidence>
<organism evidence="3 4">
    <name type="scientific">Podarcis muralis</name>
    <name type="common">Wall lizard</name>
    <name type="synonym">Lacerta muralis</name>
    <dbReference type="NCBI Taxonomy" id="64176"/>
    <lineage>
        <taxon>Eukaryota</taxon>
        <taxon>Metazoa</taxon>
        <taxon>Chordata</taxon>
        <taxon>Craniata</taxon>
        <taxon>Vertebrata</taxon>
        <taxon>Euteleostomi</taxon>
        <taxon>Lepidosauria</taxon>
        <taxon>Squamata</taxon>
        <taxon>Bifurcata</taxon>
        <taxon>Unidentata</taxon>
        <taxon>Episquamata</taxon>
        <taxon>Laterata</taxon>
        <taxon>Lacertibaenia</taxon>
        <taxon>Lacertidae</taxon>
        <taxon>Podarcis</taxon>
    </lineage>
</organism>
<evidence type="ECO:0000259" key="2">
    <source>
        <dbReference type="Pfam" id="PF20266"/>
    </source>
</evidence>
<dbReference type="InterPro" id="IPR046906">
    <property type="entry name" value="Mab-21_HhH/H2TH-like"/>
</dbReference>
<dbReference type="SMART" id="SM01265">
    <property type="entry name" value="Mab-21"/>
    <property type="match status" value="1"/>
</dbReference>
<gene>
    <name evidence="3" type="primary">TMEM102</name>
</gene>
<dbReference type="GO" id="GO:1901028">
    <property type="term" value="P:regulation of mitochondrial outer membrane permeabilization involved in apoptotic signaling pathway"/>
    <property type="evidence" value="ECO:0007669"/>
    <property type="project" value="Ensembl"/>
</dbReference>
<name>A0A670J4L4_PODMU</name>
<sequence>MKVVRRSSPLFSLSLLLSLFILLESWGMASLFREPPNPKPAPAKPLTDLDFRSGARIEEINQLIQEYEARDPGVRDAPELHRAKDKIFSLLGQVQKSEGKLPPINRYLILSGGAQRGTIHVDPGTLCPLSAGGDYDADFTLLVPVLNAAGVPVTLDMKQTPPGHAQISLQPFGPETLTRWSDCCSGDEAHLSAELVCEWLSRSFPADADVRVERRGSVTSLIVRVGLRRVLYDVLPVVAFKGWPEVAQSWLAQAHFWDGKMTDEEAAGSFYLIPSASFGAWRLAFSASELHLRRILPPPLLRALRAAMAMLGCDLRGGLGPYHLFTLALWSCERLPSSYLGRDENAAHALLGLLDDLSAGLAHRRLPSYFLPQWNLLEGLARPALEGLAREVAWVRADPCRFLRRAVEGAKEAKRLAKAFRERGASPTAP</sequence>
<dbReference type="Pfam" id="PF20266">
    <property type="entry name" value="Mab-21_C"/>
    <property type="match status" value="1"/>
</dbReference>
<protein>
    <submittedName>
        <fullName evidence="3">Transmembrane protein 102</fullName>
    </submittedName>
</protein>
<keyword evidence="1" id="KW-0732">Signal</keyword>
<dbReference type="GeneID" id="114582411"/>
<feature type="chain" id="PRO_5025480273" evidence="1">
    <location>
        <begin position="32"/>
        <end position="430"/>
    </location>
</feature>
<reference evidence="3" key="3">
    <citation type="submission" date="2025-09" db="UniProtKB">
        <authorList>
            <consortium name="Ensembl"/>
        </authorList>
    </citation>
    <scope>IDENTIFICATION</scope>
</reference>
<keyword evidence="4" id="KW-1185">Reference proteome</keyword>
<dbReference type="GO" id="GO:0005739">
    <property type="term" value="C:mitochondrion"/>
    <property type="evidence" value="ECO:0007669"/>
    <property type="project" value="GOC"/>
</dbReference>
<evidence type="ECO:0000313" key="4">
    <source>
        <dbReference type="Proteomes" id="UP000472272"/>
    </source>
</evidence>
<dbReference type="Proteomes" id="UP000472272">
    <property type="component" value="Chromosome 13"/>
</dbReference>
<dbReference type="GO" id="GO:0045785">
    <property type="term" value="P:positive regulation of cell adhesion"/>
    <property type="evidence" value="ECO:0007669"/>
    <property type="project" value="Ensembl"/>
</dbReference>
<accession>A0A670J4L4</accession>
<dbReference type="GO" id="GO:0007165">
    <property type="term" value="P:signal transduction"/>
    <property type="evidence" value="ECO:0007669"/>
    <property type="project" value="Ensembl"/>
</dbReference>
<dbReference type="OMA" id="GAPWWGP"/>
<dbReference type="GeneTree" id="ENSGT01050000244976"/>
<dbReference type="GO" id="GO:0009986">
    <property type="term" value="C:cell surface"/>
    <property type="evidence" value="ECO:0007669"/>
    <property type="project" value="Ensembl"/>
</dbReference>
<dbReference type="InterPro" id="IPR024810">
    <property type="entry name" value="MAB21L/cGLR"/>
</dbReference>
<proteinExistence type="predicted"/>
<feature type="domain" description="Mab-21-like HhH/H2TH-like" evidence="2">
    <location>
        <begin position="319"/>
        <end position="392"/>
    </location>
</feature>
<dbReference type="KEGG" id="pmua:114582411"/>
<dbReference type="GO" id="GO:0010820">
    <property type="term" value="P:positive regulation of T cell chemotaxis"/>
    <property type="evidence" value="ECO:0007669"/>
    <property type="project" value="Ensembl"/>
</dbReference>
<dbReference type="GO" id="GO:0032991">
    <property type="term" value="C:protein-containing complex"/>
    <property type="evidence" value="ECO:0007669"/>
    <property type="project" value="Ensembl"/>
</dbReference>